<comment type="pathway">
    <text evidence="4 16">Cofactor biosynthesis; coenzyme A biosynthesis; CoA from (R)-pantothenate: step 1/5.</text>
</comment>
<evidence type="ECO:0000256" key="16">
    <source>
        <dbReference type="HAMAP-Rule" id="MF_01274"/>
    </source>
</evidence>
<gene>
    <name evidence="16" type="primary">coaX</name>
    <name evidence="17" type="ORF">DWB85_07865</name>
</gene>
<dbReference type="HAMAP" id="MF_01274">
    <property type="entry name" value="Pantothen_kinase_3"/>
    <property type="match status" value="1"/>
</dbReference>
<feature type="binding site" evidence="16">
    <location>
        <begin position="39"/>
        <end position="46"/>
    </location>
    <ligand>
        <name>ATP</name>
        <dbReference type="ChEBI" id="CHEBI:30616"/>
    </ligand>
</feature>
<dbReference type="NCBIfam" id="TIGR00671">
    <property type="entry name" value="baf"/>
    <property type="match status" value="1"/>
</dbReference>
<dbReference type="GO" id="GO:0004594">
    <property type="term" value="F:pantothenate kinase activity"/>
    <property type="evidence" value="ECO:0007669"/>
    <property type="project" value="UniProtKB-UniRule"/>
</dbReference>
<reference evidence="17 18" key="1">
    <citation type="submission" date="2018-07" db="EMBL/GenBank/DDBJ databases">
        <title>Halioglobus sp. genome submission.</title>
        <authorList>
            <person name="Ye M.-Q."/>
            <person name="Du Z.-J."/>
        </authorList>
    </citation>
    <scope>NUCLEOTIDE SEQUENCE [LARGE SCALE GENOMIC DNA]</scope>
    <source>
        <strain evidence="17 18">U0301</strain>
    </source>
</reference>
<accession>A0A3L7DXA6</accession>
<evidence type="ECO:0000313" key="17">
    <source>
        <dbReference type="EMBL" id="RLQ22198.1"/>
    </source>
</evidence>
<comment type="cofactor">
    <cofactor evidence="2">
        <name>K(+)</name>
        <dbReference type="ChEBI" id="CHEBI:29103"/>
    </cofactor>
</comment>
<evidence type="ECO:0000256" key="8">
    <source>
        <dbReference type="ARBA" id="ARBA00022679"/>
    </source>
</evidence>
<dbReference type="GO" id="GO:0005524">
    <property type="term" value="F:ATP binding"/>
    <property type="evidence" value="ECO:0007669"/>
    <property type="project" value="UniProtKB-UniRule"/>
</dbReference>
<evidence type="ECO:0000256" key="5">
    <source>
        <dbReference type="ARBA" id="ARBA00011738"/>
    </source>
</evidence>
<feature type="active site" description="Proton acceptor" evidence="16">
    <location>
        <position position="133"/>
    </location>
</feature>
<dbReference type="PANTHER" id="PTHR34265">
    <property type="entry name" value="TYPE III PANTOTHENATE KINASE"/>
    <property type="match status" value="1"/>
</dbReference>
<keyword evidence="11 16" id="KW-0067">ATP-binding</keyword>
<evidence type="ECO:0000256" key="9">
    <source>
        <dbReference type="ARBA" id="ARBA00022741"/>
    </source>
</evidence>
<dbReference type="EC" id="2.7.1.33" evidence="6 16"/>
<comment type="subunit">
    <text evidence="5 16">Homodimer.</text>
</comment>
<comment type="cofactor">
    <cofactor evidence="16">
        <name>NH4(+)</name>
        <dbReference type="ChEBI" id="CHEBI:28938"/>
    </cofactor>
    <cofactor evidence="16">
        <name>K(+)</name>
        <dbReference type="ChEBI" id="CHEBI:29103"/>
    </cofactor>
    <text evidence="16">A monovalent cation. Ammonium or potassium.</text>
</comment>
<evidence type="ECO:0000256" key="4">
    <source>
        <dbReference type="ARBA" id="ARBA00005225"/>
    </source>
</evidence>
<proteinExistence type="inferred from homology"/>
<dbReference type="SUPFAM" id="SSF53067">
    <property type="entry name" value="Actin-like ATPase domain"/>
    <property type="match status" value="2"/>
</dbReference>
<dbReference type="Pfam" id="PF03309">
    <property type="entry name" value="Pan_kinase"/>
    <property type="match status" value="1"/>
</dbReference>
<dbReference type="GO" id="GO:0015937">
    <property type="term" value="P:coenzyme A biosynthetic process"/>
    <property type="evidence" value="ECO:0007669"/>
    <property type="project" value="UniProtKB-UniRule"/>
</dbReference>
<dbReference type="AlphaFoldDB" id="A0A3L7DXA6"/>
<comment type="similarity">
    <text evidence="14 16">Belongs to the type III pantothenate kinase family.</text>
</comment>
<dbReference type="Gene3D" id="3.30.420.40">
    <property type="match status" value="2"/>
</dbReference>
<evidence type="ECO:0000256" key="12">
    <source>
        <dbReference type="ARBA" id="ARBA00022958"/>
    </source>
</evidence>
<evidence type="ECO:0000256" key="1">
    <source>
        <dbReference type="ARBA" id="ARBA00001206"/>
    </source>
</evidence>
<evidence type="ECO:0000313" key="18">
    <source>
        <dbReference type="Proteomes" id="UP000265509"/>
    </source>
</evidence>
<dbReference type="InterPro" id="IPR043129">
    <property type="entry name" value="ATPase_NBD"/>
</dbReference>
<name>A0A3L7DXA6_9GAMM</name>
<keyword evidence="18" id="KW-1185">Reference proteome</keyword>
<keyword evidence="12 16" id="KW-0630">Potassium</keyword>
<comment type="subcellular location">
    <subcellularLocation>
        <location evidence="3 16">Cytoplasm</location>
    </subcellularLocation>
</comment>
<keyword evidence="8 16" id="KW-0808">Transferase</keyword>
<dbReference type="EMBL" id="QRAN01000007">
    <property type="protein sequence ID" value="RLQ22198.1"/>
    <property type="molecule type" value="Genomic_DNA"/>
</dbReference>
<dbReference type="PANTHER" id="PTHR34265:SF1">
    <property type="entry name" value="TYPE III PANTOTHENATE KINASE"/>
    <property type="match status" value="1"/>
</dbReference>
<organism evidence="17 18">
    <name type="scientific">Seongchinamella sediminis</name>
    <dbReference type="NCBI Taxonomy" id="2283635"/>
    <lineage>
        <taxon>Bacteria</taxon>
        <taxon>Pseudomonadati</taxon>
        <taxon>Pseudomonadota</taxon>
        <taxon>Gammaproteobacteria</taxon>
        <taxon>Cellvibrionales</taxon>
        <taxon>Halieaceae</taxon>
        <taxon>Seongchinamella</taxon>
    </lineage>
</organism>
<evidence type="ECO:0000256" key="7">
    <source>
        <dbReference type="ARBA" id="ARBA00022490"/>
    </source>
</evidence>
<evidence type="ECO:0000256" key="6">
    <source>
        <dbReference type="ARBA" id="ARBA00012102"/>
    </source>
</evidence>
<keyword evidence="7 16" id="KW-0963">Cytoplasm</keyword>
<protein>
    <recommendedName>
        <fullName evidence="15 16">Type III pantothenate kinase</fullName>
        <ecNumber evidence="6 16">2.7.1.33</ecNumber>
    </recommendedName>
    <alternativeName>
        <fullName evidence="16">PanK-III</fullName>
    </alternativeName>
    <alternativeName>
        <fullName evidence="16">Pantothenic acid kinase</fullName>
    </alternativeName>
</protein>
<evidence type="ECO:0000256" key="10">
    <source>
        <dbReference type="ARBA" id="ARBA00022777"/>
    </source>
</evidence>
<dbReference type="GO" id="GO:0005737">
    <property type="term" value="C:cytoplasm"/>
    <property type="evidence" value="ECO:0007669"/>
    <property type="project" value="UniProtKB-SubCell"/>
</dbReference>
<dbReference type="Proteomes" id="UP000265509">
    <property type="component" value="Unassembled WGS sequence"/>
</dbReference>
<evidence type="ECO:0000256" key="11">
    <source>
        <dbReference type="ARBA" id="ARBA00022840"/>
    </source>
</evidence>
<comment type="caution">
    <text evidence="17">The sequence shown here is derived from an EMBL/GenBank/DDBJ whole genome shotgun (WGS) entry which is preliminary data.</text>
</comment>
<dbReference type="CDD" id="cd24015">
    <property type="entry name" value="ASKHA_NBD_PanK-III"/>
    <property type="match status" value="1"/>
</dbReference>
<keyword evidence="10 16" id="KW-0418">Kinase</keyword>
<evidence type="ECO:0000256" key="14">
    <source>
        <dbReference type="ARBA" id="ARBA00038036"/>
    </source>
</evidence>
<evidence type="ECO:0000256" key="13">
    <source>
        <dbReference type="ARBA" id="ARBA00022993"/>
    </source>
</evidence>
<keyword evidence="13 16" id="KW-0173">Coenzyme A biosynthesis</keyword>
<comment type="catalytic activity">
    <reaction evidence="1 16">
        <text>(R)-pantothenate + ATP = (R)-4'-phosphopantothenate + ADP + H(+)</text>
        <dbReference type="Rhea" id="RHEA:16373"/>
        <dbReference type="ChEBI" id="CHEBI:10986"/>
        <dbReference type="ChEBI" id="CHEBI:15378"/>
        <dbReference type="ChEBI" id="CHEBI:29032"/>
        <dbReference type="ChEBI" id="CHEBI:30616"/>
        <dbReference type="ChEBI" id="CHEBI:456216"/>
        <dbReference type="EC" id="2.7.1.33"/>
    </reaction>
</comment>
<comment type="function">
    <text evidence="16">Catalyzes the phosphorylation of pantothenate (Pan), the first step in CoA biosynthesis.</text>
</comment>
<feature type="binding site" evidence="16">
    <location>
        <position position="124"/>
    </location>
    <ligand>
        <name>substrate</name>
    </ligand>
</feature>
<dbReference type="OrthoDB" id="9781305at2"/>
<feature type="binding site" evidence="16">
    <location>
        <position position="156"/>
    </location>
    <ligand>
        <name>ATP</name>
        <dbReference type="ChEBI" id="CHEBI:30616"/>
    </ligand>
</feature>
<dbReference type="UniPathway" id="UPA00241">
    <property type="reaction ID" value="UER00352"/>
</dbReference>
<dbReference type="GO" id="GO:0046872">
    <property type="term" value="F:metal ion binding"/>
    <property type="evidence" value="ECO:0007669"/>
    <property type="project" value="UniProtKB-KW"/>
</dbReference>
<feature type="binding site" evidence="16">
    <location>
        <position position="153"/>
    </location>
    <ligand>
        <name>K(+)</name>
        <dbReference type="ChEBI" id="CHEBI:29103"/>
    </ligand>
</feature>
<evidence type="ECO:0000256" key="3">
    <source>
        <dbReference type="ARBA" id="ARBA00004496"/>
    </source>
</evidence>
<feature type="binding site" evidence="16">
    <location>
        <position position="208"/>
    </location>
    <ligand>
        <name>substrate</name>
    </ligand>
</feature>
<sequence length="277" mass="29495">MRRGRARRAAAADYHRLPVHLRRRDFPEAGPVSLCLQLDVGNSSVKWRLLAGGELCDRGRFVRDDDAAKARLLEKIDVGASVWVSSVAGPQFEREFATLVEQRTGISPWFARSGHSAGGVANSYAEPARMGVDRWLAMLGARQHTRDRLCVVDAGSALTIDLVSAAGQHEGGYIIPGPALMERALLLDTDRVRFDEEVSYGLAPGTSTAEAVRHGIALAQVGAIATALAQGDGDAPVLFFCGGAGETLMQLLDRGGTHVPDLVFEGLAVLAAESARG</sequence>
<dbReference type="InterPro" id="IPR004619">
    <property type="entry name" value="Type_III_PanK"/>
</dbReference>
<keyword evidence="16" id="KW-0479">Metal-binding</keyword>
<evidence type="ECO:0000256" key="2">
    <source>
        <dbReference type="ARBA" id="ARBA00001958"/>
    </source>
</evidence>
<feature type="binding site" evidence="16">
    <location>
        <begin position="131"/>
        <end position="134"/>
    </location>
    <ligand>
        <name>substrate</name>
    </ligand>
</feature>
<keyword evidence="9 16" id="KW-0547">Nucleotide-binding</keyword>
<evidence type="ECO:0000256" key="15">
    <source>
        <dbReference type="ARBA" id="ARBA00040883"/>
    </source>
</evidence>